<dbReference type="GO" id="GO:0140359">
    <property type="term" value="F:ABC-type transporter activity"/>
    <property type="evidence" value="ECO:0007669"/>
    <property type="project" value="InterPro"/>
</dbReference>
<feature type="transmembrane region" description="Helical" evidence="1">
    <location>
        <begin position="235"/>
        <end position="260"/>
    </location>
</feature>
<name>A0A1M5YFP7_9CLOT</name>
<feature type="transmembrane region" description="Helical" evidence="1">
    <location>
        <begin position="12"/>
        <end position="32"/>
    </location>
</feature>
<protein>
    <submittedName>
        <fullName evidence="2">ABC-type Na+ efflux pump, permease component</fullName>
    </submittedName>
</protein>
<keyword evidence="1" id="KW-0472">Membrane</keyword>
<keyword evidence="1" id="KW-1133">Transmembrane helix</keyword>
<sequence>MWVLIKHELKRFFKSKISLISIVLILVLNIFLGVNYKNEHKAATWEVYTNYAVESLETSKKSLQEKLDYLNTLNSSTDITDDIVAEKKATLSHIENAKNSLLTQDQLVTALKDTDKRKYLELDLASSLNTYKKDLERIKNHTNSTEPKDLALSFLNLIMKQYVYDNNLMPQVDIKNNYSSLDLLMNLLKNYYILILPILFLIFASTSISGEISNNTCKLLFSQPIKKHKIITSKIISSFIISLFFILLVSISTIIIGTILNSFGELNYPVLMFENFSGKAIEPYSILEYTHIEPTKIVLMKLISYFLLVALFINSMAILISSLFKSKLTSIISSIIIFVGTYFTAPIITGIKAFNPMTYLSSYEIVTGISSLTEPKVQLTLGIILLSSLLVIFTVLSALNVKKLHP</sequence>
<feature type="transmembrane region" description="Helical" evidence="1">
    <location>
        <begin position="191"/>
        <end position="214"/>
    </location>
</feature>
<dbReference type="GO" id="GO:0005886">
    <property type="term" value="C:plasma membrane"/>
    <property type="evidence" value="ECO:0007669"/>
    <property type="project" value="UniProtKB-SubCell"/>
</dbReference>
<feature type="transmembrane region" description="Helical" evidence="1">
    <location>
        <begin position="379"/>
        <end position="401"/>
    </location>
</feature>
<dbReference type="STRING" id="1121306.SAMN02745196_02904"/>
<evidence type="ECO:0000256" key="1">
    <source>
        <dbReference type="SAM" id="Phobius"/>
    </source>
</evidence>
<dbReference type="Pfam" id="PF12679">
    <property type="entry name" value="ABC2_membrane_2"/>
    <property type="match status" value="1"/>
</dbReference>
<accession>A0A1M5YFP7</accession>
<gene>
    <name evidence="2" type="ORF">SAMN02745196_02904</name>
</gene>
<organism evidence="2 3">
    <name type="scientific">Clostridium collagenovorans DSM 3089</name>
    <dbReference type="NCBI Taxonomy" id="1121306"/>
    <lineage>
        <taxon>Bacteria</taxon>
        <taxon>Bacillati</taxon>
        <taxon>Bacillota</taxon>
        <taxon>Clostridia</taxon>
        <taxon>Eubacteriales</taxon>
        <taxon>Clostridiaceae</taxon>
        <taxon>Clostridium</taxon>
    </lineage>
</organism>
<feature type="transmembrane region" description="Helical" evidence="1">
    <location>
        <begin position="302"/>
        <end position="324"/>
    </location>
</feature>
<dbReference type="Proteomes" id="UP000184526">
    <property type="component" value="Unassembled WGS sequence"/>
</dbReference>
<keyword evidence="1" id="KW-0812">Transmembrane</keyword>
<dbReference type="OrthoDB" id="2024038at2"/>
<keyword evidence="3" id="KW-1185">Reference proteome</keyword>
<dbReference type="AlphaFoldDB" id="A0A1M5YFP7"/>
<evidence type="ECO:0000313" key="2">
    <source>
        <dbReference type="EMBL" id="SHI10865.1"/>
    </source>
</evidence>
<dbReference type="EMBL" id="FQXP01000014">
    <property type="protein sequence ID" value="SHI10865.1"/>
    <property type="molecule type" value="Genomic_DNA"/>
</dbReference>
<evidence type="ECO:0000313" key="3">
    <source>
        <dbReference type="Proteomes" id="UP000184526"/>
    </source>
</evidence>
<dbReference type="RefSeq" id="WP_072832715.1">
    <property type="nucleotide sequence ID" value="NZ_FQXP01000014.1"/>
</dbReference>
<feature type="transmembrane region" description="Helical" evidence="1">
    <location>
        <begin position="331"/>
        <end position="354"/>
    </location>
</feature>
<proteinExistence type="predicted"/>
<dbReference type="PANTHER" id="PTHR37305:SF1">
    <property type="entry name" value="MEMBRANE PROTEIN"/>
    <property type="match status" value="1"/>
</dbReference>
<dbReference type="PANTHER" id="PTHR37305">
    <property type="entry name" value="INTEGRAL MEMBRANE PROTEIN-RELATED"/>
    <property type="match status" value="1"/>
</dbReference>
<reference evidence="2 3" key="1">
    <citation type="submission" date="2016-11" db="EMBL/GenBank/DDBJ databases">
        <authorList>
            <person name="Jaros S."/>
            <person name="Januszkiewicz K."/>
            <person name="Wedrychowicz H."/>
        </authorList>
    </citation>
    <scope>NUCLEOTIDE SEQUENCE [LARGE SCALE GENOMIC DNA]</scope>
    <source>
        <strain evidence="2 3">DSM 3089</strain>
    </source>
</reference>